<dbReference type="Gene3D" id="3.40.50.410">
    <property type="entry name" value="von Willebrand factor, type A domain"/>
    <property type="match status" value="2"/>
</dbReference>
<dbReference type="AlphaFoldDB" id="A0A8T2MDX4"/>
<protein>
    <submittedName>
        <fullName evidence="3">von Willebrand factor A domain-containing protein 3A isoform X1</fullName>
    </submittedName>
</protein>
<dbReference type="Pfam" id="PF13768">
    <property type="entry name" value="VWA_3"/>
    <property type="match status" value="3"/>
</dbReference>
<organism evidence="3 4">
    <name type="scientific">Astyanax mexicanus</name>
    <name type="common">Blind cave fish</name>
    <name type="synonym">Astyanax fasciatus mexicanus</name>
    <dbReference type="NCBI Taxonomy" id="7994"/>
    <lineage>
        <taxon>Eukaryota</taxon>
        <taxon>Metazoa</taxon>
        <taxon>Chordata</taxon>
        <taxon>Craniata</taxon>
        <taxon>Vertebrata</taxon>
        <taxon>Euteleostomi</taxon>
        <taxon>Actinopterygii</taxon>
        <taxon>Neopterygii</taxon>
        <taxon>Teleostei</taxon>
        <taxon>Ostariophysi</taxon>
        <taxon>Characiformes</taxon>
        <taxon>Characoidei</taxon>
        <taxon>Acestrorhamphidae</taxon>
        <taxon>Acestrorhamphinae</taxon>
        <taxon>Astyanax</taxon>
    </lineage>
</organism>
<dbReference type="Proteomes" id="UP000752171">
    <property type="component" value="Unassembled WGS sequence"/>
</dbReference>
<sequence length="1152" mass="129366">MAESSGSFRSSKNNHNTLLCKKEPAHKHNGVSFTKPYGSEKCNVKRLLEQEEGVDDWRSSVEWLEECSLNSYGLTLTHLFSHCSTAATSSRDDGVSTQLEIDSKKLFETQLYQVTDLYHSRIQWLNQGSRKVKMFGIVKGSRLGVLIDVSDVNCSEERLEDLQHHLLLLIEEQFRMKKVLHFMSFGTELSSLWTGPKEVTPLRLKESQQWVLQLEPSGSCNLLQALKTACSHTQLDSLLIILGSCPDQDTDSIFNYMTQEVQEKVTSIHVVAYNTCNQVAIENVKNIAKVTEGRYHLFSAALGVVDSSSDLEPLWAEIKSARDVLDHIHCMSHGQLEDLTVPVMSEISEDLDCLSLSDLKSDPHDGSAALCIQPPTPLPTTSAEWLKTNGVKAKKLSLYQVLAPNVYSPKESFVPILRKTVHSTVHEKAMVQFEWHDGTVKNVHVDLPLLQNYQKRLLEAEQVLEDRAAWLSSTGSRQIWGAVCEQRVHVLLDMSAMNNHYQLHIQHAVRLLLQEQLPSTHSFNITAFGSDIKQWKEQMVPPTSENLQDVWQWIQGLECGGDRYTLAAILHAAEAELSTDSSLTSGVYLFTTGMPDQDPVTVSTYMSEVCNNPRLKIHVILFAGENMLARSLTPRYVTWAETAQVLWGLAHASKGRFHWITDTGIVESDDVIALIGEMETAANYWQKCCELLDSLVQRSSSRMDAEEAQSQECCNPVQCSQTWTRGHKLPPPRPTQLSLARLESKEGKRSQTWRPSSAKAVIPPAHPVDSWKPARQVNSAKQRKTKITQSVFYLEDGNLGTVFKKYLKPKSVQKYISTVTIPKQEDICSTKQWLKSFGIRSQKLDLHKLVSGPECTHRKKLVRTVHKSVSAKYCAIFPSVQVNGSVRHLLLSPAELKQYLIQVEKVLQRYAQRMQWLLSGSRRVFGCVVERAVCVVLDVSGSMAPCVPELQKELASLIWEQLHANSVRFSMVAFSGEVRVWQVELVEASEERCKEAVQWLGQLSTHGGTSSLQALQAGCAFGDSLGVYLITDGRNDCSCSLVLKEAERLTAGKHITIHTIAFNCQDRTAKEFLRKLAHKTGGRFHEAPSETHTAAASELLTSSFSVGEDSELPSFEGDDLRRLSEEMEKLRMFQKQARAFREILLSKNPEAE</sequence>
<feature type="domain" description="VWFA" evidence="2">
    <location>
        <begin position="932"/>
        <end position="1127"/>
    </location>
</feature>
<evidence type="ECO:0000259" key="2">
    <source>
        <dbReference type="PROSITE" id="PS50234"/>
    </source>
</evidence>
<dbReference type="SMART" id="SM00327">
    <property type="entry name" value="VWA"/>
    <property type="match status" value="1"/>
</dbReference>
<evidence type="ECO:0000313" key="4">
    <source>
        <dbReference type="Proteomes" id="UP000752171"/>
    </source>
</evidence>
<dbReference type="EMBL" id="JAICCE010000003">
    <property type="protein sequence ID" value="KAG9279061.1"/>
    <property type="molecule type" value="Genomic_DNA"/>
</dbReference>
<dbReference type="CDD" id="cd00198">
    <property type="entry name" value="vWFA"/>
    <property type="match status" value="1"/>
</dbReference>
<accession>A0A8T2MDX4</accession>
<dbReference type="SUPFAM" id="SSF53300">
    <property type="entry name" value="vWA-like"/>
    <property type="match status" value="3"/>
</dbReference>
<feature type="region of interest" description="Disordered" evidence="1">
    <location>
        <begin position="744"/>
        <end position="769"/>
    </location>
</feature>
<proteinExistence type="predicted"/>
<evidence type="ECO:0000313" key="3">
    <source>
        <dbReference type="EMBL" id="KAG9279061.1"/>
    </source>
</evidence>
<gene>
    <name evidence="3" type="primary">VWA3A</name>
    <name evidence="3" type="ORF">AMEX_G4526</name>
</gene>
<dbReference type="PANTHER" id="PTHR46478:SF1">
    <property type="entry name" value="VON WILLEBRAND FACTOR A DOMAIN-CONTAINING PROTEIN 3A"/>
    <property type="match status" value="1"/>
</dbReference>
<dbReference type="InterPro" id="IPR036465">
    <property type="entry name" value="vWFA_dom_sf"/>
</dbReference>
<name>A0A8T2MDX4_ASTMX</name>
<comment type="caution">
    <text evidence="3">The sequence shown here is derived from an EMBL/GenBank/DDBJ whole genome shotgun (WGS) entry which is preliminary data.</text>
</comment>
<evidence type="ECO:0000256" key="1">
    <source>
        <dbReference type="SAM" id="MobiDB-lite"/>
    </source>
</evidence>
<reference evidence="3 4" key="1">
    <citation type="submission" date="2021-07" db="EMBL/GenBank/DDBJ databases">
        <authorList>
            <person name="Imarazene B."/>
            <person name="Zahm M."/>
            <person name="Klopp C."/>
            <person name="Cabau C."/>
            <person name="Beille S."/>
            <person name="Jouanno E."/>
            <person name="Castinel A."/>
            <person name="Lluch J."/>
            <person name="Gil L."/>
            <person name="Kuchtly C."/>
            <person name="Lopez Roques C."/>
            <person name="Donnadieu C."/>
            <person name="Parrinello H."/>
            <person name="Journot L."/>
            <person name="Du K."/>
            <person name="Schartl M."/>
            <person name="Retaux S."/>
            <person name="Guiguen Y."/>
        </authorList>
    </citation>
    <scope>NUCLEOTIDE SEQUENCE [LARGE SCALE GENOMIC DNA]</scope>
    <source>
        <strain evidence="3">Pach_M1</strain>
        <tissue evidence="3">Testis</tissue>
    </source>
</reference>
<dbReference type="PROSITE" id="PS50234">
    <property type="entry name" value="VWFA"/>
    <property type="match status" value="1"/>
</dbReference>
<dbReference type="PANTHER" id="PTHR46478">
    <property type="entry name" value="VON WILLEBRAND FACTOR A DOMAIN-CONTAINING PROTEIN 3A"/>
    <property type="match status" value="1"/>
</dbReference>
<dbReference type="InterPro" id="IPR002035">
    <property type="entry name" value="VWF_A"/>
</dbReference>
<dbReference type="OrthoDB" id="299997at2759"/>